<accession>A0A2H0RL84</accession>
<dbReference type="AlphaFoldDB" id="A0A2H0RL84"/>
<dbReference type="CDD" id="cd00118">
    <property type="entry name" value="LysM"/>
    <property type="match status" value="2"/>
</dbReference>
<dbReference type="InterPro" id="IPR018392">
    <property type="entry name" value="LysM"/>
</dbReference>
<keyword evidence="1" id="KW-0472">Membrane</keyword>
<dbReference type="CDD" id="cd12797">
    <property type="entry name" value="M23_peptidase"/>
    <property type="match status" value="1"/>
</dbReference>
<dbReference type="InterPro" id="IPR011055">
    <property type="entry name" value="Dup_hybrid_motif"/>
</dbReference>
<evidence type="ECO:0000313" key="3">
    <source>
        <dbReference type="EMBL" id="PIR47197.1"/>
    </source>
</evidence>
<dbReference type="Proteomes" id="UP000230833">
    <property type="component" value="Unassembled WGS sequence"/>
</dbReference>
<dbReference type="PANTHER" id="PTHR21666">
    <property type="entry name" value="PEPTIDASE-RELATED"/>
    <property type="match status" value="1"/>
</dbReference>
<dbReference type="Gene3D" id="2.70.70.10">
    <property type="entry name" value="Glucose Permease (Domain IIA)"/>
    <property type="match status" value="1"/>
</dbReference>
<comment type="caution">
    <text evidence="3">The sequence shown here is derived from an EMBL/GenBank/DDBJ whole genome shotgun (WGS) entry which is preliminary data.</text>
</comment>
<dbReference type="InterPro" id="IPR050570">
    <property type="entry name" value="Cell_wall_metabolism_enzyme"/>
</dbReference>
<dbReference type="PROSITE" id="PS51782">
    <property type="entry name" value="LYSM"/>
    <property type="match status" value="2"/>
</dbReference>
<dbReference type="SUPFAM" id="SSF51261">
    <property type="entry name" value="Duplicated hybrid motif"/>
    <property type="match status" value="1"/>
</dbReference>
<dbReference type="SMART" id="SM00257">
    <property type="entry name" value="LysM"/>
    <property type="match status" value="2"/>
</dbReference>
<dbReference type="Pfam" id="PF01551">
    <property type="entry name" value="Peptidase_M23"/>
    <property type="match status" value="1"/>
</dbReference>
<gene>
    <name evidence="3" type="ORF">COV07_00130</name>
</gene>
<dbReference type="InterPro" id="IPR036779">
    <property type="entry name" value="LysM_dom_sf"/>
</dbReference>
<dbReference type="PANTHER" id="PTHR21666:SF270">
    <property type="entry name" value="MUREIN HYDROLASE ACTIVATOR ENVC"/>
    <property type="match status" value="1"/>
</dbReference>
<feature type="domain" description="LysM" evidence="2">
    <location>
        <begin position="130"/>
        <end position="173"/>
    </location>
</feature>
<evidence type="ECO:0000256" key="1">
    <source>
        <dbReference type="SAM" id="Phobius"/>
    </source>
</evidence>
<feature type="domain" description="LysM" evidence="2">
    <location>
        <begin position="179"/>
        <end position="223"/>
    </location>
</feature>
<dbReference type="Pfam" id="PF01476">
    <property type="entry name" value="LysM"/>
    <property type="match status" value="2"/>
</dbReference>
<proteinExistence type="predicted"/>
<organism evidence="3 4">
    <name type="scientific">Candidatus Vogelbacteria bacterium CG10_big_fil_rev_8_21_14_0_10_45_14</name>
    <dbReference type="NCBI Taxonomy" id="1975042"/>
    <lineage>
        <taxon>Bacteria</taxon>
        <taxon>Candidatus Vogeliibacteriota</taxon>
    </lineage>
</organism>
<reference evidence="3 4" key="1">
    <citation type="submission" date="2017-09" db="EMBL/GenBank/DDBJ databases">
        <title>Depth-based differentiation of microbial function through sediment-hosted aquifers and enrichment of novel symbionts in the deep terrestrial subsurface.</title>
        <authorList>
            <person name="Probst A.J."/>
            <person name="Ladd B."/>
            <person name="Jarett J.K."/>
            <person name="Geller-Mcgrath D.E."/>
            <person name="Sieber C.M."/>
            <person name="Emerson J.B."/>
            <person name="Anantharaman K."/>
            <person name="Thomas B.C."/>
            <person name="Malmstrom R."/>
            <person name="Stieglmeier M."/>
            <person name="Klingl A."/>
            <person name="Woyke T."/>
            <person name="Ryan C.M."/>
            <person name="Banfield J.F."/>
        </authorList>
    </citation>
    <scope>NUCLEOTIDE SEQUENCE [LARGE SCALE GENOMIC DNA]</scope>
    <source>
        <strain evidence="3">CG10_big_fil_rev_8_21_14_0_10_45_14</strain>
    </source>
</reference>
<keyword evidence="1" id="KW-0812">Transmembrane</keyword>
<name>A0A2H0RL84_9BACT</name>
<dbReference type="GO" id="GO:0004222">
    <property type="term" value="F:metalloendopeptidase activity"/>
    <property type="evidence" value="ECO:0007669"/>
    <property type="project" value="TreeGrafter"/>
</dbReference>
<evidence type="ECO:0000313" key="4">
    <source>
        <dbReference type="Proteomes" id="UP000230833"/>
    </source>
</evidence>
<dbReference type="EMBL" id="PCYL01000003">
    <property type="protein sequence ID" value="PIR47197.1"/>
    <property type="molecule type" value="Genomic_DNA"/>
</dbReference>
<dbReference type="InterPro" id="IPR016047">
    <property type="entry name" value="M23ase_b-sheet_dom"/>
</dbReference>
<protein>
    <recommendedName>
        <fullName evidence="2">LysM domain-containing protein</fullName>
    </recommendedName>
</protein>
<evidence type="ECO:0000259" key="2">
    <source>
        <dbReference type="PROSITE" id="PS51782"/>
    </source>
</evidence>
<keyword evidence="1" id="KW-1133">Transmembrane helix</keyword>
<dbReference type="Gene3D" id="3.10.350.10">
    <property type="entry name" value="LysM domain"/>
    <property type="match status" value="2"/>
</dbReference>
<sequence length="360" mass="37572">MTANQEGDDSSSKPLKKTSNRAVIGTLVILGFIVLSVPTLTEAGPGSNGLKTFISDILLRAEVSAEVSVERYQNSQTLALLAPEQRPLGEISRGGGDITIIEGTSLLAESGPMGTAADMDGSLHDEGNINIYVVREGDTISEIAEMFNVTTNTVRWANNLTSNTLKSGQVLLILPVSGVSYKVLKGDTLSTIAKKMKGDEDEISRYNGLATGAKLSVGETLIIPNGVVEAATKKSPIASKVASKSNSGYYSHPLPGARRTQGIHGWNGVDLASYAGAPIKAAAGGQVLVARTSGWNGGYGNYVVISHSNGTQTLYAHLSKTAVTSGANVSKGQVIGYEGSTGRSTGPHLHFEVRGAKNPF</sequence>
<feature type="transmembrane region" description="Helical" evidence="1">
    <location>
        <begin position="22"/>
        <end position="41"/>
    </location>
</feature>